<reference evidence="3" key="1">
    <citation type="journal article" date="2016" name="Genome Announc.">
        <title>Draft Genome Sequences of Five Rapidly Growing Mycobacterium Species, M. thermoresistibile, M. fortuitum subsp. acetamidolyticum, M. canariasense, M. brisbanense, and M. novocastrense.</title>
        <authorList>
            <person name="Katahira K."/>
            <person name="Ogura Y."/>
            <person name="Gotoh Y."/>
            <person name="Hayashi T."/>
        </authorList>
    </citation>
    <scope>NUCLEOTIDE SEQUENCE [LARGE SCALE GENOMIC DNA]</scope>
    <source>
        <strain evidence="3">JCM15654</strain>
    </source>
</reference>
<sequence>MSGYAQLSGVIPEPDPGPRTRSGAARATSAMARAHPKGFELTRYSTATPAPGTHADNGPGERPGRDGFDCGGYDGRGVPTGTTPCHLSALRRGQNVFPAEPSCWVASTSRAAIPASALAPHTRGS</sequence>
<feature type="compositionally biased region" description="Low complexity" evidence="1">
    <location>
        <begin position="19"/>
        <end position="33"/>
    </location>
</feature>
<keyword evidence="3" id="KW-1185">Reference proteome</keyword>
<dbReference type="EMBL" id="BCSX01000019">
    <property type="protein sequence ID" value="GAS87507.1"/>
    <property type="molecule type" value="Genomic_DNA"/>
</dbReference>
<evidence type="ECO:0000313" key="3">
    <source>
        <dbReference type="Proteomes" id="UP000069620"/>
    </source>
</evidence>
<feature type="region of interest" description="Disordered" evidence="1">
    <location>
        <begin position="1"/>
        <end position="75"/>
    </location>
</feature>
<evidence type="ECO:0000313" key="2">
    <source>
        <dbReference type="EMBL" id="GAS87507.1"/>
    </source>
</evidence>
<protein>
    <submittedName>
        <fullName evidence="2">Rhs element Vgr family protein</fullName>
    </submittedName>
</protein>
<gene>
    <name evidence="2" type="ORF">RMCB_1603</name>
</gene>
<reference evidence="3" key="2">
    <citation type="submission" date="2016-02" db="EMBL/GenBank/DDBJ databases">
        <title>Draft genome sequence of five rapidly growing Mycobacterium species.</title>
        <authorList>
            <person name="Katahira K."/>
            <person name="Gotou Y."/>
            <person name="Iida K."/>
            <person name="Ogura Y."/>
            <person name="Hayashi T."/>
        </authorList>
    </citation>
    <scope>NUCLEOTIDE SEQUENCE [LARGE SCALE GENOMIC DNA]</scope>
    <source>
        <strain evidence="3">JCM15654</strain>
    </source>
</reference>
<name>A0A100VWX3_9MYCO</name>
<accession>A0A100VWX3</accession>
<dbReference type="Proteomes" id="UP000069620">
    <property type="component" value="Unassembled WGS sequence"/>
</dbReference>
<evidence type="ECO:0000256" key="1">
    <source>
        <dbReference type="SAM" id="MobiDB-lite"/>
    </source>
</evidence>
<proteinExistence type="predicted"/>
<organism evidence="2 3">
    <name type="scientific">Mycolicibacterium brisbanense</name>
    <dbReference type="NCBI Taxonomy" id="146020"/>
    <lineage>
        <taxon>Bacteria</taxon>
        <taxon>Bacillati</taxon>
        <taxon>Actinomycetota</taxon>
        <taxon>Actinomycetes</taxon>
        <taxon>Mycobacteriales</taxon>
        <taxon>Mycobacteriaceae</taxon>
        <taxon>Mycolicibacterium</taxon>
    </lineage>
</organism>
<comment type="caution">
    <text evidence="2">The sequence shown here is derived from an EMBL/GenBank/DDBJ whole genome shotgun (WGS) entry which is preliminary data.</text>
</comment>
<dbReference type="AlphaFoldDB" id="A0A100VWX3"/>